<dbReference type="Proteomes" id="UP000280696">
    <property type="component" value="Unassembled WGS sequence"/>
</dbReference>
<evidence type="ECO:0000313" key="3">
    <source>
        <dbReference type="Proteomes" id="UP000280696"/>
    </source>
</evidence>
<feature type="transmembrane region" description="Helical" evidence="1">
    <location>
        <begin position="36"/>
        <end position="56"/>
    </location>
</feature>
<organism evidence="2 3">
    <name type="scientific">Parablautia intestinalis</name>
    <dbReference type="NCBI Taxonomy" id="2320100"/>
    <lineage>
        <taxon>Bacteria</taxon>
        <taxon>Bacillati</taxon>
        <taxon>Bacillota</taxon>
        <taxon>Clostridia</taxon>
        <taxon>Lachnospirales</taxon>
        <taxon>Lachnospiraceae</taxon>
        <taxon>Parablautia</taxon>
    </lineage>
</organism>
<dbReference type="EMBL" id="RAYQ01000022">
    <property type="protein sequence ID" value="RKI89499.1"/>
    <property type="molecule type" value="Genomic_DNA"/>
</dbReference>
<accession>A0A3A9ADG4</accession>
<dbReference type="OrthoDB" id="9927099at2"/>
<keyword evidence="1" id="KW-0812">Transmembrane</keyword>
<protein>
    <submittedName>
        <fullName evidence="2">Uncharacterized protein</fullName>
    </submittedName>
</protein>
<evidence type="ECO:0000256" key="1">
    <source>
        <dbReference type="SAM" id="Phobius"/>
    </source>
</evidence>
<keyword evidence="1" id="KW-0472">Membrane</keyword>
<sequence length="64" mass="7438">MRNDIRQTLTFTQERIKNMRTEMYIDREKRTEKERLLKTGGIILWVLMIGVSIILASQSLVAAG</sequence>
<reference evidence="2 3" key="1">
    <citation type="submission" date="2018-09" db="EMBL/GenBank/DDBJ databases">
        <title>Murine metabolic-syndrome-specific gut microbial biobank.</title>
        <authorList>
            <person name="Liu C."/>
        </authorList>
    </citation>
    <scope>NUCLEOTIDE SEQUENCE [LARGE SCALE GENOMIC DNA]</scope>
    <source>
        <strain evidence="2 3">0.1xD8-82</strain>
    </source>
</reference>
<evidence type="ECO:0000313" key="2">
    <source>
        <dbReference type="EMBL" id="RKI89499.1"/>
    </source>
</evidence>
<dbReference type="AlphaFoldDB" id="A0A3A9ADG4"/>
<keyword evidence="1" id="KW-1133">Transmembrane helix</keyword>
<gene>
    <name evidence="2" type="ORF">D7V94_18015</name>
</gene>
<name>A0A3A9ADG4_9FIRM</name>
<proteinExistence type="predicted"/>
<dbReference type="RefSeq" id="WP_120471685.1">
    <property type="nucleotide sequence ID" value="NZ_RAYQ01000022.1"/>
</dbReference>
<comment type="caution">
    <text evidence="2">The sequence shown here is derived from an EMBL/GenBank/DDBJ whole genome shotgun (WGS) entry which is preliminary data.</text>
</comment>
<keyword evidence="3" id="KW-1185">Reference proteome</keyword>